<dbReference type="AlphaFoldDB" id="A0A284RTI4"/>
<name>A0A284RTI4_ARMOS</name>
<evidence type="ECO:0000313" key="2">
    <source>
        <dbReference type="Proteomes" id="UP000219338"/>
    </source>
</evidence>
<sequence>MRAKVKRSDGCVQTKERVVVKNRMVAVQEGTRQYYDVAISSYHVLRPSVSVRRWSSSFESLRTLVDVPNHISHKYYTEIQIFSEAILIQVWH</sequence>
<organism evidence="1 2">
    <name type="scientific">Armillaria ostoyae</name>
    <name type="common">Armillaria root rot fungus</name>
    <dbReference type="NCBI Taxonomy" id="47428"/>
    <lineage>
        <taxon>Eukaryota</taxon>
        <taxon>Fungi</taxon>
        <taxon>Dikarya</taxon>
        <taxon>Basidiomycota</taxon>
        <taxon>Agaricomycotina</taxon>
        <taxon>Agaricomycetes</taxon>
        <taxon>Agaricomycetidae</taxon>
        <taxon>Agaricales</taxon>
        <taxon>Marasmiineae</taxon>
        <taxon>Physalacriaceae</taxon>
        <taxon>Armillaria</taxon>
    </lineage>
</organism>
<proteinExistence type="predicted"/>
<dbReference type="Proteomes" id="UP000219338">
    <property type="component" value="Unassembled WGS sequence"/>
</dbReference>
<dbReference type="EMBL" id="FUEG01000016">
    <property type="protein sequence ID" value="SJL12069.1"/>
    <property type="molecule type" value="Genomic_DNA"/>
</dbReference>
<protein>
    <submittedName>
        <fullName evidence="1">Uncharacterized protein</fullName>
    </submittedName>
</protein>
<keyword evidence="2" id="KW-1185">Reference proteome</keyword>
<gene>
    <name evidence="1" type="ORF">ARMOST_15490</name>
</gene>
<reference evidence="2" key="1">
    <citation type="journal article" date="2017" name="Nat. Ecol. Evol.">
        <title>Genome expansion and lineage-specific genetic innovations in the forest pathogenic fungi Armillaria.</title>
        <authorList>
            <person name="Sipos G."/>
            <person name="Prasanna A.N."/>
            <person name="Walter M.C."/>
            <person name="O'Connor E."/>
            <person name="Balint B."/>
            <person name="Krizsan K."/>
            <person name="Kiss B."/>
            <person name="Hess J."/>
            <person name="Varga T."/>
            <person name="Slot J."/>
            <person name="Riley R."/>
            <person name="Boka B."/>
            <person name="Rigling D."/>
            <person name="Barry K."/>
            <person name="Lee J."/>
            <person name="Mihaltcheva S."/>
            <person name="LaButti K."/>
            <person name="Lipzen A."/>
            <person name="Waldron R."/>
            <person name="Moloney N.M."/>
            <person name="Sperisen C."/>
            <person name="Kredics L."/>
            <person name="Vagvoelgyi C."/>
            <person name="Patrignani A."/>
            <person name="Fitzpatrick D."/>
            <person name="Nagy I."/>
            <person name="Doyle S."/>
            <person name="Anderson J.B."/>
            <person name="Grigoriev I.V."/>
            <person name="Gueldener U."/>
            <person name="Muensterkoetter M."/>
            <person name="Nagy L.G."/>
        </authorList>
    </citation>
    <scope>NUCLEOTIDE SEQUENCE [LARGE SCALE GENOMIC DNA]</scope>
    <source>
        <strain evidence="2">C18/9</strain>
    </source>
</reference>
<evidence type="ECO:0000313" key="1">
    <source>
        <dbReference type="EMBL" id="SJL12069.1"/>
    </source>
</evidence>
<accession>A0A284RTI4</accession>